<dbReference type="EMBL" id="AB061018">
    <property type="protein sequence ID" value="BAB47188.1"/>
    <property type="molecule type" value="Genomic_DNA"/>
</dbReference>
<protein>
    <submittedName>
        <fullName evidence="1">Orf</fullName>
    </submittedName>
</protein>
<accession>Q93UU4</accession>
<evidence type="ECO:0000313" key="1">
    <source>
        <dbReference type="EMBL" id="BAB47188.1"/>
    </source>
</evidence>
<organism evidence="1">
    <name type="scientific">Escherichia coli O157:H7</name>
    <dbReference type="NCBI Taxonomy" id="83334"/>
    <lineage>
        <taxon>Bacteria</taxon>
        <taxon>Pseudomonadati</taxon>
        <taxon>Pseudomonadota</taxon>
        <taxon>Gammaproteobacteria</taxon>
        <taxon>Enterobacterales</taxon>
        <taxon>Enterobacteriaceae</taxon>
        <taxon>Escherichia</taxon>
    </lineage>
</organism>
<proteinExistence type="predicted"/>
<sequence length="12" mass="1422">MSIVIFYFSGEE</sequence>
<name>Q93UU4_ECO57</name>
<reference evidence="1" key="1">
    <citation type="submission" date="2001-05" db="EMBL/GenBank/DDBJ databases">
        <title>PCR assay using primers amplify the DNA region specific to Escherichia coli O157:H7.</title>
        <authorList>
            <person name="Miyamoto T."/>
            <person name="Ichioka N."/>
            <person name="Sasaki C."/>
            <person name="Kobayashi H."/>
            <person name="Honjoh K."/>
            <person name="Iio M."/>
            <person name="Hatano S."/>
        </authorList>
    </citation>
    <scope>NUCLEOTIDE SEQUENCE</scope>
</reference>